<organism evidence="1 2">
    <name type="scientific">Arthrobacter livingstonensis</name>
    <dbReference type="NCBI Taxonomy" id="670078"/>
    <lineage>
        <taxon>Bacteria</taxon>
        <taxon>Bacillati</taxon>
        <taxon>Actinomycetota</taxon>
        <taxon>Actinomycetes</taxon>
        <taxon>Micrococcales</taxon>
        <taxon>Micrococcaceae</taxon>
        <taxon>Arthrobacter</taxon>
    </lineage>
</organism>
<protein>
    <submittedName>
        <fullName evidence="1">Uncharacterized protein</fullName>
    </submittedName>
</protein>
<name>A0A2V5L6F9_9MICC</name>
<dbReference type="InterPro" id="IPR013424">
    <property type="entry name" value="Ice-binding_C"/>
</dbReference>
<sequence>MAKKPVPEPTTLILSTLLGPQSILY</sequence>
<keyword evidence="2" id="KW-1185">Reference proteome</keyword>
<accession>A0A2V5L6F9</accession>
<comment type="caution">
    <text evidence="1">The sequence shown here is derived from an EMBL/GenBank/DDBJ whole genome shotgun (WGS) entry which is preliminary data.</text>
</comment>
<evidence type="ECO:0000313" key="1">
    <source>
        <dbReference type="EMBL" id="PYI67131.1"/>
    </source>
</evidence>
<dbReference type="NCBIfam" id="TIGR02595">
    <property type="entry name" value="PEP_CTERM"/>
    <property type="match status" value="1"/>
</dbReference>
<dbReference type="AlphaFoldDB" id="A0A2V5L6F9"/>
<evidence type="ECO:0000313" key="2">
    <source>
        <dbReference type="Proteomes" id="UP000247832"/>
    </source>
</evidence>
<reference evidence="1 2" key="1">
    <citation type="submission" date="2018-05" db="EMBL/GenBank/DDBJ databases">
        <title>Genetic diversity of glacier-inhabiting Cryobacterium bacteria in China and description of Cryobacterium mengkeensis sp. nov. and Arthrobacter glacialis sp. nov.</title>
        <authorList>
            <person name="Liu Q."/>
            <person name="Xin Y.-H."/>
        </authorList>
    </citation>
    <scope>NUCLEOTIDE SEQUENCE [LARGE SCALE GENOMIC DNA]</scope>
    <source>
        <strain evidence="1 2">LI2</strain>
    </source>
</reference>
<gene>
    <name evidence="1" type="ORF">CVV68_11855</name>
</gene>
<dbReference type="Proteomes" id="UP000247832">
    <property type="component" value="Unassembled WGS sequence"/>
</dbReference>
<proteinExistence type="predicted"/>
<dbReference type="EMBL" id="QJVD01000011">
    <property type="protein sequence ID" value="PYI67131.1"/>
    <property type="molecule type" value="Genomic_DNA"/>
</dbReference>